<dbReference type="AlphaFoldDB" id="A0A6I2U3N7"/>
<sequence length="29" mass="3550">LYYYNNRRIKLKLKGLTPAQHRYQTLQVA</sequence>
<reference evidence="2 4" key="1">
    <citation type="submission" date="2019-08" db="EMBL/GenBank/DDBJ databases">
        <title>In-depth cultivation of the pig gut microbiome towards novel bacterial diversity and tailored functional studies.</title>
        <authorList>
            <person name="Wylensek D."/>
            <person name="Hitch T.C.A."/>
            <person name="Clavel T."/>
        </authorList>
    </citation>
    <scope>NUCLEOTIDE SEQUENCE [LARGE SCALE GENOMIC DNA]</scope>
    <source>
        <strain evidence="2 4">WCA3-601-WT-6J</strain>
    </source>
</reference>
<evidence type="ECO:0000313" key="4">
    <source>
        <dbReference type="Proteomes" id="UP000431913"/>
    </source>
</evidence>
<gene>
    <name evidence="2" type="ORF">FYJ76_06825</name>
    <name evidence="3" type="ORF">FYJ76_08875</name>
</gene>
<name>A0A6I2U3N7_9FIRM</name>
<organism evidence="2 4">
    <name type="scientific">Ruthenibacterium lactatiformans</name>
    <dbReference type="NCBI Taxonomy" id="1550024"/>
    <lineage>
        <taxon>Bacteria</taxon>
        <taxon>Bacillati</taxon>
        <taxon>Bacillota</taxon>
        <taxon>Clostridia</taxon>
        <taxon>Eubacteriales</taxon>
        <taxon>Oscillospiraceae</taxon>
        <taxon>Ruthenibacterium</taxon>
    </lineage>
</organism>
<dbReference type="EMBL" id="VUNJ01000007">
    <property type="protein sequence ID" value="MST92049.1"/>
    <property type="molecule type" value="Genomic_DNA"/>
</dbReference>
<feature type="non-terminal residue" evidence="2">
    <location>
        <position position="1"/>
    </location>
</feature>
<dbReference type="Pfam" id="PF13333">
    <property type="entry name" value="rve_2"/>
    <property type="match status" value="1"/>
</dbReference>
<feature type="domain" description="Integrase catalytic" evidence="1">
    <location>
        <begin position="2"/>
        <end position="26"/>
    </location>
</feature>
<dbReference type="GO" id="GO:0015074">
    <property type="term" value="P:DNA integration"/>
    <property type="evidence" value="ECO:0007669"/>
    <property type="project" value="InterPro"/>
</dbReference>
<dbReference type="Proteomes" id="UP000431913">
    <property type="component" value="Unassembled WGS sequence"/>
</dbReference>
<proteinExistence type="predicted"/>
<dbReference type="RefSeq" id="WP_154522295.1">
    <property type="nucleotide sequence ID" value="NZ_VUNJ01000005.1"/>
</dbReference>
<protein>
    <submittedName>
        <fullName evidence="2">IS3 family transposase</fullName>
    </submittedName>
</protein>
<evidence type="ECO:0000313" key="3">
    <source>
        <dbReference type="EMBL" id="MST92049.1"/>
    </source>
</evidence>
<comment type="caution">
    <text evidence="2">The sequence shown here is derived from an EMBL/GenBank/DDBJ whole genome shotgun (WGS) entry which is preliminary data.</text>
</comment>
<evidence type="ECO:0000313" key="2">
    <source>
        <dbReference type="EMBL" id="MST91656.1"/>
    </source>
</evidence>
<evidence type="ECO:0000259" key="1">
    <source>
        <dbReference type="Pfam" id="PF13333"/>
    </source>
</evidence>
<accession>A0A6I2U3N7</accession>
<dbReference type="EMBL" id="VUNJ01000005">
    <property type="protein sequence ID" value="MST91656.1"/>
    <property type="molecule type" value="Genomic_DNA"/>
</dbReference>
<dbReference type="InterPro" id="IPR001584">
    <property type="entry name" value="Integrase_cat-core"/>
</dbReference>